<dbReference type="EMBL" id="SNZH01000002">
    <property type="protein sequence ID" value="TDR47652.1"/>
    <property type="molecule type" value="Genomic_DNA"/>
</dbReference>
<dbReference type="GO" id="GO:0016987">
    <property type="term" value="F:sigma factor activity"/>
    <property type="evidence" value="ECO:0007669"/>
    <property type="project" value="UniProtKB-KW"/>
</dbReference>
<evidence type="ECO:0000313" key="7">
    <source>
        <dbReference type="Proteomes" id="UP000295293"/>
    </source>
</evidence>
<accession>A0A4R6Z7B8</accession>
<evidence type="ECO:0000313" key="6">
    <source>
        <dbReference type="EMBL" id="TDR47652.1"/>
    </source>
</evidence>
<evidence type="ECO:0000256" key="3">
    <source>
        <dbReference type="ARBA" id="ARBA00023082"/>
    </source>
</evidence>
<dbReference type="InterPro" id="IPR013325">
    <property type="entry name" value="RNA_pol_sigma_r2"/>
</dbReference>
<evidence type="ECO:0000256" key="1">
    <source>
        <dbReference type="ARBA" id="ARBA00010641"/>
    </source>
</evidence>
<dbReference type="SUPFAM" id="SSF88659">
    <property type="entry name" value="Sigma3 and sigma4 domains of RNA polymerase sigma factors"/>
    <property type="match status" value="1"/>
</dbReference>
<protein>
    <submittedName>
        <fullName evidence="6">RNA polymerase sigma factor (TIGR02999 family)</fullName>
    </submittedName>
</protein>
<reference evidence="6 7" key="1">
    <citation type="submission" date="2019-03" db="EMBL/GenBank/DDBJ databases">
        <title>Genomic Encyclopedia of Type Strains, Phase IV (KMG-IV): sequencing the most valuable type-strain genomes for metagenomic binning, comparative biology and taxonomic classification.</title>
        <authorList>
            <person name="Goeker M."/>
        </authorList>
    </citation>
    <scope>NUCLEOTIDE SEQUENCE [LARGE SCALE GENOMIC DNA]</scope>
    <source>
        <strain evidence="6 7">DSM 21667</strain>
    </source>
</reference>
<dbReference type="AlphaFoldDB" id="A0A4R6Z7B8"/>
<organism evidence="6 7">
    <name type="scientific">Tahibacter aquaticus</name>
    <dbReference type="NCBI Taxonomy" id="520092"/>
    <lineage>
        <taxon>Bacteria</taxon>
        <taxon>Pseudomonadati</taxon>
        <taxon>Pseudomonadota</taxon>
        <taxon>Gammaproteobacteria</taxon>
        <taxon>Lysobacterales</taxon>
        <taxon>Rhodanobacteraceae</taxon>
        <taxon>Tahibacter</taxon>
    </lineage>
</organism>
<dbReference type="InterPro" id="IPR036388">
    <property type="entry name" value="WH-like_DNA-bd_sf"/>
</dbReference>
<dbReference type="InterPro" id="IPR013324">
    <property type="entry name" value="RNA_pol_sigma_r3/r4-like"/>
</dbReference>
<keyword evidence="7" id="KW-1185">Reference proteome</keyword>
<dbReference type="GO" id="GO:0006352">
    <property type="term" value="P:DNA-templated transcription initiation"/>
    <property type="evidence" value="ECO:0007669"/>
    <property type="project" value="InterPro"/>
</dbReference>
<dbReference type="PANTHER" id="PTHR43133">
    <property type="entry name" value="RNA POLYMERASE ECF-TYPE SIGMA FACTO"/>
    <property type="match status" value="1"/>
</dbReference>
<keyword evidence="2" id="KW-0805">Transcription regulation</keyword>
<feature type="domain" description="RNA polymerase sigma-70 ECF-like HTH" evidence="5">
    <location>
        <begin position="48"/>
        <end position="228"/>
    </location>
</feature>
<evidence type="ECO:0000259" key="5">
    <source>
        <dbReference type="Pfam" id="PF07638"/>
    </source>
</evidence>
<dbReference type="InterPro" id="IPR014284">
    <property type="entry name" value="RNA_pol_sigma-70_dom"/>
</dbReference>
<dbReference type="SUPFAM" id="SSF88946">
    <property type="entry name" value="Sigma2 domain of RNA polymerase sigma factors"/>
    <property type="match status" value="1"/>
</dbReference>
<dbReference type="PANTHER" id="PTHR43133:SF39">
    <property type="entry name" value="SIMILAR TO RNA POLYMERASE SIGMA-E FACTOR"/>
    <property type="match status" value="1"/>
</dbReference>
<sequence length="233" mass="25624">MHAEIRRIAVRLRHHAGTPHDPAPRPRPCLRVRQPAAGLCLAPMDERADITGWIRHWQEGDAQARDRVFAQLYGELRRLAAVVLRSESGHDTLQPTALLNDALIKLIEARKAPAAEDRSHFVRIVARAMRQILVDRARRKLADKRGAGVVPESLDAGLEIPLMANPAELVALDDALATLAELDPRAAAVVELRVFAGLTIDEAAQALDISPSSVNREWAHACAWLKSDVFAPD</sequence>
<dbReference type="NCBIfam" id="TIGR02999">
    <property type="entry name" value="Sig-70_X6"/>
    <property type="match status" value="1"/>
</dbReference>
<dbReference type="Proteomes" id="UP000295293">
    <property type="component" value="Unassembled WGS sequence"/>
</dbReference>
<dbReference type="InterPro" id="IPR011517">
    <property type="entry name" value="RNA_pol_sigma70_ECF-like"/>
</dbReference>
<dbReference type="OrthoDB" id="6023540at2"/>
<dbReference type="Gene3D" id="1.10.10.10">
    <property type="entry name" value="Winged helix-like DNA-binding domain superfamily/Winged helix DNA-binding domain"/>
    <property type="match status" value="1"/>
</dbReference>
<keyword evidence="3" id="KW-0731">Sigma factor</keyword>
<dbReference type="Pfam" id="PF07638">
    <property type="entry name" value="Sigma70_ECF"/>
    <property type="match status" value="1"/>
</dbReference>
<dbReference type="InterPro" id="IPR053812">
    <property type="entry name" value="HTH_Sigma70_ECF-like"/>
</dbReference>
<name>A0A4R6Z7B8_9GAMM</name>
<dbReference type="NCBIfam" id="TIGR02937">
    <property type="entry name" value="sigma70-ECF"/>
    <property type="match status" value="1"/>
</dbReference>
<dbReference type="InterPro" id="IPR039425">
    <property type="entry name" value="RNA_pol_sigma-70-like"/>
</dbReference>
<gene>
    <name evidence="6" type="ORF">DFR29_102312</name>
</gene>
<proteinExistence type="inferred from homology"/>
<comment type="similarity">
    <text evidence="1">Belongs to the sigma-70 factor family. ECF subfamily.</text>
</comment>
<evidence type="ECO:0000256" key="4">
    <source>
        <dbReference type="ARBA" id="ARBA00023163"/>
    </source>
</evidence>
<comment type="caution">
    <text evidence="6">The sequence shown here is derived from an EMBL/GenBank/DDBJ whole genome shotgun (WGS) entry which is preliminary data.</text>
</comment>
<evidence type="ECO:0000256" key="2">
    <source>
        <dbReference type="ARBA" id="ARBA00023015"/>
    </source>
</evidence>
<keyword evidence="4" id="KW-0804">Transcription</keyword>